<feature type="domain" description="Secretion system C-terminal sorting" evidence="10">
    <location>
        <begin position="846"/>
        <end position="913"/>
    </location>
</feature>
<dbReference type="SUPFAM" id="SSF52743">
    <property type="entry name" value="Subtilisin-like"/>
    <property type="match status" value="1"/>
</dbReference>
<dbReference type="Gene3D" id="2.60.40.10">
    <property type="entry name" value="Immunoglobulins"/>
    <property type="match status" value="1"/>
</dbReference>
<protein>
    <submittedName>
        <fullName evidence="11">T9SS type A sorting domain-containing protein</fullName>
    </submittedName>
</protein>
<evidence type="ECO:0000259" key="10">
    <source>
        <dbReference type="Pfam" id="PF18962"/>
    </source>
</evidence>
<dbReference type="GO" id="GO:0008234">
    <property type="term" value="F:cysteine-type peptidase activity"/>
    <property type="evidence" value="ECO:0007669"/>
    <property type="project" value="UniProtKB-KW"/>
</dbReference>
<comment type="caution">
    <text evidence="11">The sequence shown here is derived from an EMBL/GenBank/DDBJ whole genome shotgun (WGS) entry which is preliminary data.</text>
</comment>
<dbReference type="PANTHER" id="PTHR42884:SF14">
    <property type="entry name" value="NEUROENDOCRINE CONVERTASE 1"/>
    <property type="match status" value="1"/>
</dbReference>
<evidence type="ECO:0000256" key="5">
    <source>
        <dbReference type="ARBA" id="ARBA00022825"/>
    </source>
</evidence>
<dbReference type="InterPro" id="IPR000209">
    <property type="entry name" value="Peptidase_S8/S53_dom"/>
</dbReference>
<keyword evidence="4" id="KW-0788">Thiol protease</keyword>
<dbReference type="Pfam" id="PF00082">
    <property type="entry name" value="Peptidase_S8"/>
    <property type="match status" value="1"/>
</dbReference>
<evidence type="ECO:0000256" key="7">
    <source>
        <dbReference type="PROSITE-ProRule" id="PRU01240"/>
    </source>
</evidence>
<dbReference type="Proteomes" id="UP000297225">
    <property type="component" value="Unassembled WGS sequence"/>
</dbReference>
<dbReference type="InterPro" id="IPR022398">
    <property type="entry name" value="Peptidase_S8_His-AS"/>
</dbReference>
<evidence type="ECO:0000256" key="1">
    <source>
        <dbReference type="ARBA" id="ARBA00006067"/>
    </source>
</evidence>
<feature type="active site" description="Charge relay system" evidence="7">
    <location>
        <position position="238"/>
    </location>
</feature>
<comment type="similarity">
    <text evidence="1">Belongs to the peptidase C25 family.</text>
</comment>
<dbReference type="GO" id="GO:0016485">
    <property type="term" value="P:protein processing"/>
    <property type="evidence" value="ECO:0007669"/>
    <property type="project" value="TreeGrafter"/>
</dbReference>
<evidence type="ECO:0000259" key="8">
    <source>
        <dbReference type="Pfam" id="PF00082"/>
    </source>
</evidence>
<comment type="similarity">
    <text evidence="7">Belongs to the peptidase S8 family.</text>
</comment>
<evidence type="ECO:0000313" key="11">
    <source>
        <dbReference type="EMBL" id="TFH97166.1"/>
    </source>
</evidence>
<keyword evidence="6" id="KW-0843">Virulence</keyword>
<feature type="active site" description="Charge relay system" evidence="7">
    <location>
        <position position="280"/>
    </location>
</feature>
<proteinExistence type="inferred from homology"/>
<feature type="domain" description="Peptidase S8/S53" evidence="8">
    <location>
        <begin position="231"/>
        <end position="507"/>
    </location>
</feature>
<accession>A0A4Y8WRW1</accession>
<dbReference type="Pfam" id="PF16361">
    <property type="entry name" value="Peptidase_S8_N"/>
    <property type="match status" value="1"/>
</dbReference>
<sequence>MRRRLKLYTTIPLLFLLFTLHSCANSREEIKEKNQDVVENSSSVPFNMTEDEMAALRANNITRGQLIIKLSDSGLRSLGDYRVMPEELNLRSLPSETQSILRSIGTKRMTRLFPPAGEFEERTKREGLDRWMILEFDEQQELPETRSIVRSLEDFEYVEFSYVQTLPKVKVTPMSADEIPKEEKADAISGFNDPFLSLQWHYYNNGTRVYSKPRADINLFEAWEVETGSPKVKVCIVDGGIDLKHEDLVDNLDIENSYNFIKDKDGKDHGKNIYPDVDGHGTHVAGTVAAVNNNGKGVAGIAGGDGKGKGIRLISAQVYGYSNDKTPPSSIGIKYGADHGAVISQNSWGYRYPGPRQVLPHDKESIDYFIKYAGMDKDGKKQLPDSPMAGGVVIFAAGNDYVGYDASPAMYSEVIAVSSMASDFTKSEFTNYGSWVDIMAPGGDQGKFGKFGGVFSTLPKNKYGFMQGTSMACPHVSGIAALVVSKYGKQGFTNKQLKEMLTTALRPYDINALNHANYRGKLGAGYIDAARALDAKGANNTAPATPANVVATADYTYVDFTWDVSKDADAHNQVAQFYDLYITDKAITNDSELDQLTPIKIFGETLRVGQKVKYTSDELTDEGKYFYAIRAVDRWGAKSGVVKGEFQTKKNEAPAVISGLSDMPLILTNRSTLDLVLTVKDPEGHKWTLDKSGILEGVVIKRNSGEDKVNITIYPEQPEGEYTFTLKLIDEHKKAKEYPITYKVVKYQAPRFVGSKDIIVGLKDKGYKIALTDIISFAQGMKTAISITGAKDNIIDAKVNEGMLILDPKAIGVSPLTLTYDDGINRSSSDLKISVVQDIEASVYLLYPIPTKTELNIALNRELKSATFVITSVRGEVLLREEKIIDNRHHVTLDVHKLVAGTYTLTVVSAKGTYRTSFLKH</sequence>
<keyword evidence="3 7" id="KW-0378">Hydrolase</keyword>
<evidence type="ECO:0000313" key="12">
    <source>
        <dbReference type="Proteomes" id="UP000297225"/>
    </source>
</evidence>
<dbReference type="PRINTS" id="PR00723">
    <property type="entry name" value="SUBTILISIN"/>
</dbReference>
<dbReference type="PROSITE" id="PS00137">
    <property type="entry name" value="SUBTILASE_HIS"/>
    <property type="match status" value="1"/>
</dbReference>
<dbReference type="PROSITE" id="PS51892">
    <property type="entry name" value="SUBTILASE"/>
    <property type="match status" value="1"/>
</dbReference>
<dbReference type="PROSITE" id="PS00138">
    <property type="entry name" value="SUBTILASE_SER"/>
    <property type="match status" value="1"/>
</dbReference>
<dbReference type="InterPro" id="IPR032304">
    <property type="entry name" value="Peptidase_S8_N"/>
</dbReference>
<evidence type="ECO:0000256" key="3">
    <source>
        <dbReference type="ARBA" id="ARBA00022801"/>
    </source>
</evidence>
<dbReference type="InterPro" id="IPR015500">
    <property type="entry name" value="Peptidase_S8_subtilisin-rel"/>
</dbReference>
<dbReference type="GO" id="GO:0016020">
    <property type="term" value="C:membrane"/>
    <property type="evidence" value="ECO:0007669"/>
    <property type="project" value="TreeGrafter"/>
</dbReference>
<dbReference type="RefSeq" id="WP_134848989.1">
    <property type="nucleotide sequence ID" value="NZ_CP197400.1"/>
</dbReference>
<reference evidence="11 12" key="1">
    <citation type="submission" date="2019-03" db="EMBL/GenBank/DDBJ databases">
        <title>Porphyromonas levii Isolated from the Uterus of Dairy Cows.</title>
        <authorList>
            <person name="Francis A.M."/>
        </authorList>
    </citation>
    <scope>NUCLEOTIDE SEQUENCE [LARGE SCALE GENOMIC DNA]</scope>
    <source>
        <strain evidence="11 12">AF5678</strain>
    </source>
</reference>
<name>A0A4Y8WRW1_9PORP</name>
<dbReference type="GO" id="GO:0004252">
    <property type="term" value="F:serine-type endopeptidase activity"/>
    <property type="evidence" value="ECO:0007669"/>
    <property type="project" value="UniProtKB-UniRule"/>
</dbReference>
<gene>
    <name evidence="11" type="ORF">E4P47_00815</name>
</gene>
<dbReference type="InterPro" id="IPR013783">
    <property type="entry name" value="Ig-like_fold"/>
</dbReference>
<keyword evidence="12" id="KW-1185">Reference proteome</keyword>
<evidence type="ECO:0000259" key="9">
    <source>
        <dbReference type="Pfam" id="PF16361"/>
    </source>
</evidence>
<dbReference type="Pfam" id="PF18962">
    <property type="entry name" value="Por_Secre_tail"/>
    <property type="match status" value="1"/>
</dbReference>
<dbReference type="EMBL" id="SPNC01000006">
    <property type="protein sequence ID" value="TFH97166.1"/>
    <property type="molecule type" value="Genomic_DNA"/>
</dbReference>
<keyword evidence="2 7" id="KW-0645">Protease</keyword>
<dbReference type="InterPro" id="IPR026444">
    <property type="entry name" value="Secre_tail"/>
</dbReference>
<organism evidence="11 12">
    <name type="scientific">Porphyromonas levii</name>
    <dbReference type="NCBI Taxonomy" id="28114"/>
    <lineage>
        <taxon>Bacteria</taxon>
        <taxon>Pseudomonadati</taxon>
        <taxon>Bacteroidota</taxon>
        <taxon>Bacteroidia</taxon>
        <taxon>Bacteroidales</taxon>
        <taxon>Porphyromonadaceae</taxon>
        <taxon>Porphyromonas</taxon>
    </lineage>
</organism>
<evidence type="ECO:0000256" key="4">
    <source>
        <dbReference type="ARBA" id="ARBA00022807"/>
    </source>
</evidence>
<dbReference type="PANTHER" id="PTHR42884">
    <property type="entry name" value="PROPROTEIN CONVERTASE SUBTILISIN/KEXIN-RELATED"/>
    <property type="match status" value="1"/>
</dbReference>
<dbReference type="AlphaFoldDB" id="A0A4Y8WRW1"/>
<evidence type="ECO:0000256" key="2">
    <source>
        <dbReference type="ARBA" id="ARBA00022670"/>
    </source>
</evidence>
<dbReference type="OrthoDB" id="1489355at2"/>
<dbReference type="InterPro" id="IPR036852">
    <property type="entry name" value="Peptidase_S8/S53_dom_sf"/>
</dbReference>
<feature type="domain" description="Subtilase N-terminal" evidence="9">
    <location>
        <begin position="96"/>
        <end position="206"/>
    </location>
</feature>
<dbReference type="STRING" id="1122973.GCA_000379925_01316"/>
<evidence type="ECO:0000256" key="6">
    <source>
        <dbReference type="ARBA" id="ARBA00023026"/>
    </source>
</evidence>
<dbReference type="InterPro" id="IPR023828">
    <property type="entry name" value="Peptidase_S8_Ser-AS"/>
</dbReference>
<feature type="active site" description="Charge relay system" evidence="7">
    <location>
        <position position="470"/>
    </location>
</feature>
<dbReference type="NCBIfam" id="TIGR04183">
    <property type="entry name" value="Por_Secre_tail"/>
    <property type="match status" value="1"/>
</dbReference>
<dbReference type="Gene3D" id="3.40.50.200">
    <property type="entry name" value="Peptidase S8/S53 domain"/>
    <property type="match status" value="1"/>
</dbReference>
<keyword evidence="5 7" id="KW-0720">Serine protease</keyword>